<organism evidence="7 8">
    <name type="scientific">Paraclostridium ghonii</name>
    <dbReference type="NCBI Taxonomy" id="29358"/>
    <lineage>
        <taxon>Bacteria</taxon>
        <taxon>Bacillati</taxon>
        <taxon>Bacillota</taxon>
        <taxon>Clostridia</taxon>
        <taxon>Peptostreptococcales</taxon>
        <taxon>Peptostreptococcaceae</taxon>
        <taxon>Paraclostridium</taxon>
    </lineage>
</organism>
<dbReference type="Gene3D" id="3.20.20.300">
    <property type="entry name" value="Glycoside hydrolase, family 3, N-terminal domain"/>
    <property type="match status" value="1"/>
</dbReference>
<dbReference type="Gene3D" id="3.40.50.1700">
    <property type="entry name" value="Glycoside hydrolase family 3 C-terminal domain"/>
    <property type="match status" value="1"/>
</dbReference>
<proteinExistence type="inferred from homology"/>
<reference evidence="7 8" key="1">
    <citation type="submission" date="2023-07" db="EMBL/GenBank/DDBJ databases">
        <title>Genomic Encyclopedia of Type Strains, Phase IV (KMG-IV): sequencing the most valuable type-strain genomes for metagenomic binning, comparative biology and taxonomic classification.</title>
        <authorList>
            <person name="Goeker M."/>
        </authorList>
    </citation>
    <scope>NUCLEOTIDE SEQUENCE [LARGE SCALE GENOMIC DNA]</scope>
    <source>
        <strain evidence="7 8">DSM 15049</strain>
    </source>
</reference>
<evidence type="ECO:0000313" key="7">
    <source>
        <dbReference type="EMBL" id="MDQ0556141.1"/>
    </source>
</evidence>
<evidence type="ECO:0000256" key="1">
    <source>
        <dbReference type="ARBA" id="ARBA00001231"/>
    </source>
</evidence>
<dbReference type="EC" id="3.2.1.52" evidence="3"/>
<dbReference type="InterPro" id="IPR036962">
    <property type="entry name" value="Glyco_hydro_3_N_sf"/>
</dbReference>
<keyword evidence="4 7" id="KW-0378">Hydrolase</keyword>
<name>A0ABU0MYZ4_9FIRM</name>
<dbReference type="PANTHER" id="PTHR30480">
    <property type="entry name" value="BETA-HEXOSAMINIDASE-RELATED"/>
    <property type="match status" value="1"/>
</dbReference>
<keyword evidence="8" id="KW-1185">Reference proteome</keyword>
<dbReference type="InterPro" id="IPR017853">
    <property type="entry name" value="GH"/>
</dbReference>
<accession>A0ABU0MYZ4</accession>
<comment type="catalytic activity">
    <reaction evidence="1">
        <text>Hydrolysis of terminal non-reducing N-acetyl-D-hexosamine residues in N-acetyl-beta-D-hexosaminides.</text>
        <dbReference type="EC" id="3.2.1.52"/>
    </reaction>
</comment>
<dbReference type="RefSeq" id="WP_307504755.1">
    <property type="nucleotide sequence ID" value="NZ_BAAACE010000028.1"/>
</dbReference>
<comment type="similarity">
    <text evidence="2">Belongs to the glycosyl hydrolase 3 family.</text>
</comment>
<dbReference type="InterPro" id="IPR036881">
    <property type="entry name" value="Glyco_hydro_3_C_sf"/>
</dbReference>
<evidence type="ECO:0000256" key="4">
    <source>
        <dbReference type="ARBA" id="ARBA00022801"/>
    </source>
</evidence>
<dbReference type="EMBL" id="JAUSWG010000004">
    <property type="protein sequence ID" value="MDQ0556141.1"/>
    <property type="molecule type" value="Genomic_DNA"/>
</dbReference>
<protein>
    <recommendedName>
        <fullName evidence="3">beta-N-acetylhexosaminidase</fullName>
        <ecNumber evidence="3">3.2.1.52</ecNumber>
    </recommendedName>
</protein>
<dbReference type="InterPro" id="IPR050226">
    <property type="entry name" value="NagZ_Beta-hexosaminidase"/>
</dbReference>
<dbReference type="GO" id="GO:0004563">
    <property type="term" value="F:beta-N-acetylhexosaminidase activity"/>
    <property type="evidence" value="ECO:0007669"/>
    <property type="project" value="UniProtKB-EC"/>
</dbReference>
<keyword evidence="5 7" id="KW-0326">Glycosidase</keyword>
<comment type="caution">
    <text evidence="7">The sequence shown here is derived from an EMBL/GenBank/DDBJ whole genome shotgun (WGS) entry which is preliminary data.</text>
</comment>
<dbReference type="PANTHER" id="PTHR30480:SF13">
    <property type="entry name" value="BETA-HEXOSAMINIDASE"/>
    <property type="match status" value="1"/>
</dbReference>
<evidence type="ECO:0000313" key="8">
    <source>
        <dbReference type="Proteomes" id="UP001232584"/>
    </source>
</evidence>
<evidence type="ECO:0000256" key="3">
    <source>
        <dbReference type="ARBA" id="ARBA00012663"/>
    </source>
</evidence>
<gene>
    <name evidence="7" type="ORF">QOZ92_001254</name>
</gene>
<evidence type="ECO:0000256" key="5">
    <source>
        <dbReference type="ARBA" id="ARBA00023295"/>
    </source>
</evidence>
<feature type="domain" description="Glycoside hydrolase family 3 N-terminal" evidence="6">
    <location>
        <begin position="29"/>
        <end position="347"/>
    </location>
</feature>
<evidence type="ECO:0000256" key="2">
    <source>
        <dbReference type="ARBA" id="ARBA00005336"/>
    </source>
</evidence>
<sequence length="565" mass="63685">MIDLRGKPFYLSDDDIKWVEKTLEEMDLYEKVGQLFCIIGLSHEEDVLKKIMMDIKPGGIMFRPDNSEKIAKTHSIIQGSSKIPLLISANLEEGGSGIANDFTSFSSQMGVAATNDTDYAYKLGHVASTEGSVVGCNITFSPVVDINFNFRNPITNIRAYSDQTCKVLEMSKSYIKAMQDNNMGVTIKHFPGDGVDERDHHLVTSVNSLSVKDWDDTFGKVYKELIEMGAQSVMVGHITLPSYQKHLNPLLEDKDILPASLSKELLNGLLRKKLNFNGLIITDSSLMMGLYSAMERKKAVPMSIAAGCDMFLFARDLKEDFGYMLQGVKDGLISKERLDEAVTRILALKASLGLHLKKENNHLVFTKEDIENLDIKTHKKWSRDCIKKSITLVKDTQNLLPIDSKRYKNILIYKLGWDNTCENKNIENKFISELEENDFRVGLFDTKKAKLTSIISPIEEFKKKYDLVIYLADKKPISNITSLRLGYNSFFGADFAFAVNEVPTLFISFGSPYHLQDMPMMKTFINCYNNNEVAVEEVVKKLIGKGLFTGVSPVDSFCGMWDTKL</sequence>
<dbReference type="Pfam" id="PF00933">
    <property type="entry name" value="Glyco_hydro_3"/>
    <property type="match status" value="1"/>
</dbReference>
<dbReference type="InterPro" id="IPR001764">
    <property type="entry name" value="Glyco_hydro_3_N"/>
</dbReference>
<dbReference type="Proteomes" id="UP001232584">
    <property type="component" value="Unassembled WGS sequence"/>
</dbReference>
<evidence type="ECO:0000259" key="6">
    <source>
        <dbReference type="Pfam" id="PF00933"/>
    </source>
</evidence>
<dbReference type="SUPFAM" id="SSF51445">
    <property type="entry name" value="(Trans)glycosidases"/>
    <property type="match status" value="1"/>
</dbReference>